<protein>
    <recommendedName>
        <fullName evidence="4">Lipoprotein</fullName>
    </recommendedName>
</protein>
<dbReference type="EMBL" id="CP017269">
    <property type="protein sequence ID" value="AOT69296.1"/>
    <property type="molecule type" value="Genomic_DNA"/>
</dbReference>
<organism evidence="2 3">
    <name type="scientific">Geosporobacter ferrireducens</name>
    <dbReference type="NCBI Taxonomy" id="1424294"/>
    <lineage>
        <taxon>Bacteria</taxon>
        <taxon>Bacillati</taxon>
        <taxon>Bacillota</taxon>
        <taxon>Clostridia</taxon>
        <taxon>Peptostreptococcales</taxon>
        <taxon>Thermotaleaceae</taxon>
        <taxon>Geosporobacter</taxon>
    </lineage>
</organism>
<dbReference type="Proteomes" id="UP000095743">
    <property type="component" value="Chromosome"/>
</dbReference>
<dbReference type="PROSITE" id="PS51257">
    <property type="entry name" value="PROKAR_LIPOPROTEIN"/>
    <property type="match status" value="1"/>
</dbReference>
<accession>A0A1D8GEF9</accession>
<feature type="chain" id="PRO_5038434638" description="Lipoprotein" evidence="1">
    <location>
        <begin position="24"/>
        <end position="217"/>
    </location>
</feature>
<reference evidence="2 3" key="1">
    <citation type="submission" date="2016-09" db="EMBL/GenBank/DDBJ databases">
        <title>Genomic analysis reveals versatility of anaerobic energy metabolism of Geosporobacter ferrireducens IRF9 of phylum Firmicutes.</title>
        <authorList>
            <person name="Kim S.-J."/>
        </authorList>
    </citation>
    <scope>NUCLEOTIDE SEQUENCE [LARGE SCALE GENOMIC DNA]</scope>
    <source>
        <strain evidence="2 3">IRF9</strain>
    </source>
</reference>
<dbReference type="KEGG" id="gfe:Gferi_06760"/>
<dbReference type="OrthoDB" id="1953897at2"/>
<dbReference type="RefSeq" id="WP_069974862.1">
    <property type="nucleotide sequence ID" value="NZ_CP017269.1"/>
</dbReference>
<keyword evidence="3" id="KW-1185">Reference proteome</keyword>
<keyword evidence="1" id="KW-0732">Signal</keyword>
<dbReference type="AlphaFoldDB" id="A0A1D8GEF9"/>
<name>A0A1D8GEF9_9FIRM</name>
<feature type="signal peptide" evidence="1">
    <location>
        <begin position="1"/>
        <end position="23"/>
    </location>
</feature>
<evidence type="ECO:0000313" key="2">
    <source>
        <dbReference type="EMBL" id="AOT69296.1"/>
    </source>
</evidence>
<proteinExistence type="predicted"/>
<gene>
    <name evidence="2" type="ORF">Gferi_06760</name>
</gene>
<evidence type="ECO:0000256" key="1">
    <source>
        <dbReference type="SAM" id="SignalP"/>
    </source>
</evidence>
<evidence type="ECO:0008006" key="4">
    <source>
        <dbReference type="Google" id="ProtNLM"/>
    </source>
</evidence>
<sequence>MKKKAVLLSAVVIVVLSFLTACGGASPTAKVDLGVMDKGTYKNDYFGLEMQVSEAWSIQDAEAMNEIMEIGKEIAAGDDEKKKKQLDLGDEKTLNFVMAFKYPPEQQQPINPSIICNAEKLSFLQGVKTGEDYLESAKNMMTESQMPYKFDKEIYTEKIGGKDFDIMEAVVEIGDMKIMQKYHTSIMKDYALNFIVTYFDDESKAEIDTILDSIRFE</sequence>
<evidence type="ECO:0000313" key="3">
    <source>
        <dbReference type="Proteomes" id="UP000095743"/>
    </source>
</evidence>